<name>A0ABX0QBP5_9BACT</name>
<gene>
    <name evidence="1" type="ORF">F7231_05135</name>
</gene>
<proteinExistence type="predicted"/>
<evidence type="ECO:0000313" key="1">
    <source>
        <dbReference type="EMBL" id="NID09544.1"/>
    </source>
</evidence>
<accession>A0ABX0QBP5</accession>
<reference evidence="2" key="2">
    <citation type="submission" date="2023-07" db="EMBL/GenBank/DDBJ databases">
        <authorList>
            <person name="Jung D.-H."/>
        </authorList>
    </citation>
    <scope>NUCLEOTIDE SEQUENCE [LARGE SCALE GENOMIC DNA]</scope>
    <source>
        <strain evidence="2">JA-25</strain>
    </source>
</reference>
<keyword evidence="2" id="KW-1185">Reference proteome</keyword>
<reference evidence="2" key="1">
    <citation type="submission" date="2019-09" db="EMBL/GenBank/DDBJ databases">
        <authorList>
            <person name="Jung D.-H."/>
        </authorList>
    </citation>
    <scope>NUCLEOTIDE SEQUENCE [LARGE SCALE GENOMIC DNA]</scope>
    <source>
        <strain evidence="2">JA-25</strain>
    </source>
</reference>
<organism evidence="1 2">
    <name type="scientific">Fibrivirga algicola</name>
    <dbReference type="NCBI Taxonomy" id="2950420"/>
    <lineage>
        <taxon>Bacteria</taxon>
        <taxon>Pseudomonadati</taxon>
        <taxon>Bacteroidota</taxon>
        <taxon>Cytophagia</taxon>
        <taxon>Cytophagales</taxon>
        <taxon>Spirosomataceae</taxon>
        <taxon>Fibrivirga</taxon>
    </lineage>
</organism>
<dbReference type="Proteomes" id="UP000606008">
    <property type="component" value="Unassembled WGS sequence"/>
</dbReference>
<sequence length="176" mass="20494">MDYSTLEQAIRRVNLPFLESIGFKVCKESKGNIELETQQTFIRIRFHYSLPGLEVYFGTKESSEDELSFNDIHNLLGLSISSKSTEAYLDQINSIINENKTLLVDNQDFYKKSLKWKDKQNEAYNFTMQMSFALNKADAYWQKGDYALFVNELLPYKPALSNSYLKKIVMAEKRLV</sequence>
<dbReference type="EMBL" id="WAEL01000001">
    <property type="protein sequence ID" value="NID09544.1"/>
    <property type="molecule type" value="Genomic_DNA"/>
</dbReference>
<evidence type="ECO:0008006" key="3">
    <source>
        <dbReference type="Google" id="ProtNLM"/>
    </source>
</evidence>
<dbReference type="RefSeq" id="WP_166691132.1">
    <property type="nucleotide sequence ID" value="NZ_WAEL01000001.1"/>
</dbReference>
<comment type="caution">
    <text evidence="1">The sequence shown here is derived from an EMBL/GenBank/DDBJ whole genome shotgun (WGS) entry which is preliminary data.</text>
</comment>
<protein>
    <recommendedName>
        <fullName evidence="3">DUF4304 domain-containing protein</fullName>
    </recommendedName>
</protein>
<evidence type="ECO:0000313" key="2">
    <source>
        <dbReference type="Proteomes" id="UP000606008"/>
    </source>
</evidence>